<dbReference type="InterPro" id="IPR036922">
    <property type="entry name" value="Rieske_2Fe-2S_sf"/>
</dbReference>
<protein>
    <submittedName>
        <fullName evidence="8">Nitrite reductase (NADH) small subunit</fullName>
        <ecNumber evidence="8">1.7.1.15</ecNumber>
    </submittedName>
</protein>
<keyword evidence="5" id="KW-0411">Iron-sulfur</keyword>
<dbReference type="SUPFAM" id="SSF50022">
    <property type="entry name" value="ISP domain"/>
    <property type="match status" value="1"/>
</dbReference>
<keyword evidence="4" id="KW-0408">Iron</keyword>
<evidence type="ECO:0000259" key="7">
    <source>
        <dbReference type="PROSITE" id="PS51296"/>
    </source>
</evidence>
<dbReference type="RefSeq" id="WP_210089413.1">
    <property type="nucleotide sequence ID" value="NZ_JAGGKG010000010.1"/>
</dbReference>
<dbReference type="PROSITE" id="PS51296">
    <property type="entry name" value="RIESKE"/>
    <property type="match status" value="1"/>
</dbReference>
<accession>A0ABS4FT92</accession>
<sequence length="103" mass="11569">MVKEKVFVAKLEELLPRIGREIIIEGKNIALFRLSDDRVKAIENLCPYTQAPLAEGMVSGEYVFCPLRDYKISLIDGQIQEPDEGSVATYETFVENGSVYVVV</sequence>
<evidence type="ECO:0000313" key="8">
    <source>
        <dbReference type="EMBL" id="MBP1905797.1"/>
    </source>
</evidence>
<dbReference type="EC" id="1.7.1.15" evidence="8"/>
<dbReference type="NCBIfam" id="TIGR02378">
    <property type="entry name" value="nirD_assim_sml"/>
    <property type="match status" value="1"/>
</dbReference>
<proteinExistence type="predicted"/>
<dbReference type="Pfam" id="PF13806">
    <property type="entry name" value="Rieske_2"/>
    <property type="match status" value="1"/>
</dbReference>
<keyword evidence="6" id="KW-0534">Nitrate assimilation</keyword>
<dbReference type="Gene3D" id="2.102.10.10">
    <property type="entry name" value="Rieske [2Fe-2S] iron-sulphur domain"/>
    <property type="match status" value="1"/>
</dbReference>
<evidence type="ECO:0000313" key="9">
    <source>
        <dbReference type="Proteomes" id="UP001519272"/>
    </source>
</evidence>
<keyword evidence="1" id="KW-0001">2Fe-2S</keyword>
<dbReference type="EMBL" id="JAGGKG010000010">
    <property type="protein sequence ID" value="MBP1905797.1"/>
    <property type="molecule type" value="Genomic_DNA"/>
</dbReference>
<comment type="caution">
    <text evidence="8">The sequence shown here is derived from an EMBL/GenBank/DDBJ whole genome shotgun (WGS) entry which is preliminary data.</text>
</comment>
<feature type="domain" description="Rieske" evidence="7">
    <location>
        <begin position="6"/>
        <end position="101"/>
    </location>
</feature>
<evidence type="ECO:0000256" key="1">
    <source>
        <dbReference type="ARBA" id="ARBA00022714"/>
    </source>
</evidence>
<name>A0ABS4FT92_9BACL</name>
<keyword evidence="2" id="KW-0479">Metal-binding</keyword>
<evidence type="ECO:0000256" key="3">
    <source>
        <dbReference type="ARBA" id="ARBA00023002"/>
    </source>
</evidence>
<organism evidence="8 9">
    <name type="scientific">Paenibacillus turicensis</name>
    <dbReference type="NCBI Taxonomy" id="160487"/>
    <lineage>
        <taxon>Bacteria</taxon>
        <taxon>Bacillati</taxon>
        <taxon>Bacillota</taxon>
        <taxon>Bacilli</taxon>
        <taxon>Bacillales</taxon>
        <taxon>Paenibacillaceae</taxon>
        <taxon>Paenibacillus</taxon>
    </lineage>
</organism>
<gene>
    <name evidence="8" type="ORF">J2Z32_002445</name>
</gene>
<dbReference type="CDD" id="cd03530">
    <property type="entry name" value="Rieske_NirD_small_Bacillus"/>
    <property type="match status" value="1"/>
</dbReference>
<reference evidence="8 9" key="1">
    <citation type="submission" date="2021-03" db="EMBL/GenBank/DDBJ databases">
        <title>Genomic Encyclopedia of Type Strains, Phase IV (KMG-IV): sequencing the most valuable type-strain genomes for metagenomic binning, comparative biology and taxonomic classification.</title>
        <authorList>
            <person name="Goeker M."/>
        </authorList>
    </citation>
    <scope>NUCLEOTIDE SEQUENCE [LARGE SCALE GENOMIC DNA]</scope>
    <source>
        <strain evidence="8 9">DSM 14349</strain>
    </source>
</reference>
<evidence type="ECO:0000256" key="5">
    <source>
        <dbReference type="ARBA" id="ARBA00023014"/>
    </source>
</evidence>
<dbReference type="InterPro" id="IPR012748">
    <property type="entry name" value="Rieske-like_NirD"/>
</dbReference>
<keyword evidence="9" id="KW-1185">Reference proteome</keyword>
<dbReference type="Proteomes" id="UP001519272">
    <property type="component" value="Unassembled WGS sequence"/>
</dbReference>
<dbReference type="GO" id="GO:0106316">
    <property type="term" value="F:nitrite reductase (NADH) activity"/>
    <property type="evidence" value="ECO:0007669"/>
    <property type="project" value="UniProtKB-EC"/>
</dbReference>
<evidence type="ECO:0000256" key="2">
    <source>
        <dbReference type="ARBA" id="ARBA00022723"/>
    </source>
</evidence>
<dbReference type="InterPro" id="IPR017941">
    <property type="entry name" value="Rieske_2Fe-2S"/>
</dbReference>
<evidence type="ECO:0000256" key="6">
    <source>
        <dbReference type="ARBA" id="ARBA00023063"/>
    </source>
</evidence>
<evidence type="ECO:0000256" key="4">
    <source>
        <dbReference type="ARBA" id="ARBA00023004"/>
    </source>
</evidence>
<keyword evidence="3 8" id="KW-0560">Oxidoreductase</keyword>